<evidence type="ECO:0000256" key="3">
    <source>
        <dbReference type="ARBA" id="ARBA00022481"/>
    </source>
</evidence>
<keyword evidence="2" id="KW-1003">Cell membrane</keyword>
<dbReference type="InterPro" id="IPR012902">
    <property type="entry name" value="N_methyl_site"/>
</dbReference>
<dbReference type="Pfam" id="PF12019">
    <property type="entry name" value="GspH"/>
    <property type="match status" value="1"/>
</dbReference>
<keyword evidence="6" id="KW-1133">Transmembrane helix</keyword>
<feature type="domain" description="General secretion pathway GspH" evidence="8">
    <location>
        <begin position="43"/>
        <end position="169"/>
    </location>
</feature>
<evidence type="ECO:0000256" key="6">
    <source>
        <dbReference type="ARBA" id="ARBA00022989"/>
    </source>
</evidence>
<evidence type="ECO:0000256" key="2">
    <source>
        <dbReference type="ARBA" id="ARBA00022475"/>
    </source>
</evidence>
<dbReference type="SUPFAM" id="SSF54523">
    <property type="entry name" value="Pili subunits"/>
    <property type="match status" value="1"/>
</dbReference>
<dbReference type="Gene3D" id="3.55.40.10">
    <property type="entry name" value="minor pseudopilin epsh domain"/>
    <property type="match status" value="1"/>
</dbReference>
<gene>
    <name evidence="9" type="ORF">MNBD_GAMMA17-2178</name>
</gene>
<evidence type="ECO:0000256" key="4">
    <source>
        <dbReference type="ARBA" id="ARBA00022519"/>
    </source>
</evidence>
<dbReference type="NCBIfam" id="TIGR02532">
    <property type="entry name" value="IV_pilin_GFxxxE"/>
    <property type="match status" value="1"/>
</dbReference>
<reference evidence="9" key="1">
    <citation type="submission" date="2018-06" db="EMBL/GenBank/DDBJ databases">
        <authorList>
            <person name="Zhirakovskaya E."/>
        </authorList>
    </citation>
    <scope>NUCLEOTIDE SEQUENCE</scope>
</reference>
<keyword evidence="7" id="KW-0472">Membrane</keyword>
<evidence type="ECO:0000259" key="8">
    <source>
        <dbReference type="Pfam" id="PF12019"/>
    </source>
</evidence>
<dbReference type="GO" id="GO:0005886">
    <property type="term" value="C:plasma membrane"/>
    <property type="evidence" value="ECO:0007669"/>
    <property type="project" value="UniProtKB-SubCell"/>
</dbReference>
<evidence type="ECO:0000256" key="1">
    <source>
        <dbReference type="ARBA" id="ARBA00004377"/>
    </source>
</evidence>
<accession>A0A3B1A8B5</accession>
<keyword evidence="5" id="KW-0812">Transmembrane</keyword>
<dbReference type="Pfam" id="PF07963">
    <property type="entry name" value="N_methyl"/>
    <property type="match status" value="1"/>
</dbReference>
<sequence>MNKTQTGFTLIELLITLAVGAILLSQAVPSFLQMTQNNRIITQTNDFVTSLNMARSEAITRGNRVTVCKSADNATCIAGGGWHQGWIIFTDTNNDAAVNNTDVILRVYGPLAAGNTLNGVNGNVANFISYTSNGFSELVGGGVQTGTLVLCDNRGLVATARAIVLNASGRLRTAPANDPTVIGTATSC</sequence>
<keyword evidence="3" id="KW-0488">Methylation</keyword>
<dbReference type="EMBL" id="UOFQ01000120">
    <property type="protein sequence ID" value="VAW89066.1"/>
    <property type="molecule type" value="Genomic_DNA"/>
</dbReference>
<name>A0A3B1A8B5_9ZZZZ</name>
<evidence type="ECO:0000256" key="7">
    <source>
        <dbReference type="ARBA" id="ARBA00023136"/>
    </source>
</evidence>
<dbReference type="AlphaFoldDB" id="A0A3B1A8B5"/>
<dbReference type="InterPro" id="IPR022346">
    <property type="entry name" value="T2SS_GspH"/>
</dbReference>
<keyword evidence="4" id="KW-0997">Cell inner membrane</keyword>
<protein>
    <recommendedName>
        <fullName evidence="8">General secretion pathway GspH domain-containing protein</fullName>
    </recommendedName>
</protein>
<evidence type="ECO:0000313" key="9">
    <source>
        <dbReference type="EMBL" id="VAW89066.1"/>
    </source>
</evidence>
<comment type="subcellular location">
    <subcellularLocation>
        <location evidence="1">Cell inner membrane</location>
        <topology evidence="1">Single-pass membrane protein</topology>
    </subcellularLocation>
</comment>
<dbReference type="GO" id="GO:0015628">
    <property type="term" value="P:protein secretion by the type II secretion system"/>
    <property type="evidence" value="ECO:0007669"/>
    <property type="project" value="InterPro"/>
</dbReference>
<evidence type="ECO:0000256" key="5">
    <source>
        <dbReference type="ARBA" id="ARBA00022692"/>
    </source>
</evidence>
<dbReference type="GO" id="GO:0015627">
    <property type="term" value="C:type II protein secretion system complex"/>
    <property type="evidence" value="ECO:0007669"/>
    <property type="project" value="InterPro"/>
</dbReference>
<proteinExistence type="predicted"/>
<organism evidence="9">
    <name type="scientific">hydrothermal vent metagenome</name>
    <dbReference type="NCBI Taxonomy" id="652676"/>
    <lineage>
        <taxon>unclassified sequences</taxon>
        <taxon>metagenomes</taxon>
        <taxon>ecological metagenomes</taxon>
    </lineage>
</organism>
<dbReference type="InterPro" id="IPR045584">
    <property type="entry name" value="Pilin-like"/>
</dbReference>